<accession>A0A7X4KR33</accession>
<feature type="domain" description="DUF3427" evidence="1">
    <location>
        <begin position="5"/>
        <end position="86"/>
    </location>
</feature>
<name>A0A7X4KR33_9BURK</name>
<reference evidence="2 3" key="1">
    <citation type="submission" date="2019-12" db="EMBL/GenBank/DDBJ databases">
        <title>Novel species isolated from a subtropical stream in China.</title>
        <authorList>
            <person name="Lu H."/>
        </authorList>
    </citation>
    <scope>NUCLEOTIDE SEQUENCE [LARGE SCALE GENOMIC DNA]</scope>
    <source>
        <strain evidence="2 3">FT127W</strain>
    </source>
</reference>
<sequence>MKISAISPDRFHWQSQNMASARNATGQRYLQSPTNGWTFQLFVREDAEHAFVALGPVTLAGHQGDRPISIEWHLSTPMPMEVFRKFCVLKGG</sequence>
<evidence type="ECO:0000313" key="3">
    <source>
        <dbReference type="Proteomes" id="UP000450676"/>
    </source>
</evidence>
<dbReference type="InterPro" id="IPR021835">
    <property type="entry name" value="DUF3427"/>
</dbReference>
<evidence type="ECO:0000259" key="1">
    <source>
        <dbReference type="Pfam" id="PF11907"/>
    </source>
</evidence>
<gene>
    <name evidence="2" type="ORF">GTP77_26950</name>
</gene>
<keyword evidence="3" id="KW-1185">Reference proteome</keyword>
<comment type="caution">
    <text evidence="2">The sequence shown here is derived from an EMBL/GenBank/DDBJ whole genome shotgun (WGS) entry which is preliminary data.</text>
</comment>
<proteinExistence type="predicted"/>
<evidence type="ECO:0000313" key="2">
    <source>
        <dbReference type="EMBL" id="MYN10961.1"/>
    </source>
</evidence>
<dbReference type="Proteomes" id="UP000450676">
    <property type="component" value="Unassembled WGS sequence"/>
</dbReference>
<protein>
    <submittedName>
        <fullName evidence="2">DUF3427 domain-containing protein</fullName>
    </submittedName>
</protein>
<dbReference type="AlphaFoldDB" id="A0A7X4KR33"/>
<organism evidence="2 3">
    <name type="scientific">Pseudoduganella aquatica</name>
    <dbReference type="NCBI Taxonomy" id="2660641"/>
    <lineage>
        <taxon>Bacteria</taxon>
        <taxon>Pseudomonadati</taxon>
        <taxon>Pseudomonadota</taxon>
        <taxon>Betaproteobacteria</taxon>
        <taxon>Burkholderiales</taxon>
        <taxon>Oxalobacteraceae</taxon>
        <taxon>Telluria group</taxon>
        <taxon>Pseudoduganella</taxon>
    </lineage>
</organism>
<dbReference type="Pfam" id="PF11907">
    <property type="entry name" value="DUF3427"/>
    <property type="match status" value="1"/>
</dbReference>
<dbReference type="RefSeq" id="WP_161075241.1">
    <property type="nucleotide sequence ID" value="NZ_WWCU01000050.1"/>
</dbReference>
<dbReference type="EMBL" id="WWCU01000050">
    <property type="protein sequence ID" value="MYN10961.1"/>
    <property type="molecule type" value="Genomic_DNA"/>
</dbReference>